<dbReference type="EMBL" id="ABZS01000039">
    <property type="protein sequence ID" value="EEP60933.1"/>
    <property type="molecule type" value="Genomic_DNA"/>
</dbReference>
<dbReference type="Proteomes" id="UP000005540">
    <property type="component" value="Unassembled WGS sequence"/>
</dbReference>
<dbReference type="CDD" id="cd16894">
    <property type="entry name" value="MltD-like"/>
    <property type="match status" value="1"/>
</dbReference>
<reference evidence="3 4" key="1">
    <citation type="submission" date="2009-04" db="EMBL/GenBank/DDBJ databases">
        <authorList>
            <person name="Reysenbach A.-L."/>
            <person name="Heidelberg J.F."/>
            <person name="Nelson W.C."/>
        </authorList>
    </citation>
    <scope>NUCLEOTIDE SEQUENCE [LARGE SCALE GENOMIC DNA]</scope>
    <source>
        <strain evidence="3 4">SS-5</strain>
    </source>
</reference>
<comment type="caution">
    <text evidence="3">The sequence shown here is derived from an EMBL/GenBank/DDBJ whole genome shotgun (WGS) entry which is preliminary data.</text>
</comment>
<dbReference type="PANTHER" id="PTHR37423">
    <property type="entry name" value="SOLUBLE LYTIC MUREIN TRANSGLYCOSYLASE-RELATED"/>
    <property type="match status" value="1"/>
</dbReference>
<dbReference type="InterPro" id="IPR023346">
    <property type="entry name" value="Lysozyme-like_dom_sf"/>
</dbReference>
<dbReference type="Pfam" id="PF01464">
    <property type="entry name" value="SLT"/>
    <property type="match status" value="1"/>
</dbReference>
<gene>
    <name evidence="3" type="ORF">SULYE_0550</name>
</gene>
<proteinExistence type="inferred from homology"/>
<dbReference type="AlphaFoldDB" id="C4FJ10"/>
<evidence type="ECO:0000313" key="3">
    <source>
        <dbReference type="EMBL" id="EEP60933.1"/>
    </source>
</evidence>
<evidence type="ECO:0000313" key="4">
    <source>
        <dbReference type="Proteomes" id="UP000005540"/>
    </source>
</evidence>
<feature type="domain" description="Transglycosylase SLT" evidence="2">
    <location>
        <begin position="98"/>
        <end position="196"/>
    </location>
</feature>
<accession>C4FJ10</accession>
<organism evidence="3 4">
    <name type="scientific">Sulfurihydrogenibium yellowstonense SS-5</name>
    <dbReference type="NCBI Taxonomy" id="432331"/>
    <lineage>
        <taxon>Bacteria</taxon>
        <taxon>Pseudomonadati</taxon>
        <taxon>Aquificota</taxon>
        <taxon>Aquificia</taxon>
        <taxon>Aquificales</taxon>
        <taxon>Hydrogenothermaceae</taxon>
        <taxon>Sulfurihydrogenibium</taxon>
    </lineage>
</organism>
<evidence type="ECO:0000256" key="1">
    <source>
        <dbReference type="ARBA" id="ARBA00007734"/>
    </source>
</evidence>
<sequence>MKVLKYAYFMVLLIGLNVLKAETLEPKNISSAVEDKLENSKDIKALENYLKKSEDELFKAEIEKRKKDYISKHRRELESYIENGKNVIPLIYSILIKHNLPPELLAVPIIESNYKIMAKSPKGAAGLWQLMPETARNFGLKVSEEVDERLDPIKSTLAAVKYFKKLYSVFGDWQLVLASYNAGHNKVITKVSYHGNSFSSIKNFLPKQTKEYVLNFIAIAQATTEIIKKKGLDKEDVNFDIVKVNKGYTFEEISKLTYIKRETLDKLNPHLLKKRIPNDGEEYNLYVPKGYGKLVKALLDDSV</sequence>
<keyword evidence="4" id="KW-1185">Reference proteome</keyword>
<dbReference type="SUPFAM" id="SSF53955">
    <property type="entry name" value="Lysozyme-like"/>
    <property type="match status" value="1"/>
</dbReference>
<protein>
    <submittedName>
        <fullName evidence="3">Membrane-bound lytic murein transglycosylase D</fullName>
        <ecNumber evidence="3">3.2.1.-</ecNumber>
    </submittedName>
</protein>
<evidence type="ECO:0000259" key="2">
    <source>
        <dbReference type="Pfam" id="PF01464"/>
    </source>
</evidence>
<dbReference type="Gene3D" id="1.10.530.10">
    <property type="match status" value="1"/>
</dbReference>
<name>C4FJ10_9AQUI</name>
<dbReference type="EC" id="3.2.1.-" evidence="3"/>
<keyword evidence="3" id="KW-0326">Glycosidase</keyword>
<comment type="similarity">
    <text evidence="1">Belongs to the transglycosylase Slt family.</text>
</comment>
<dbReference type="GO" id="GO:0016798">
    <property type="term" value="F:hydrolase activity, acting on glycosyl bonds"/>
    <property type="evidence" value="ECO:0007669"/>
    <property type="project" value="UniProtKB-KW"/>
</dbReference>
<keyword evidence="3" id="KW-0378">Hydrolase</keyword>
<dbReference type="PANTHER" id="PTHR37423:SF2">
    <property type="entry name" value="MEMBRANE-BOUND LYTIC MUREIN TRANSGLYCOSYLASE C"/>
    <property type="match status" value="1"/>
</dbReference>
<dbReference type="InterPro" id="IPR008258">
    <property type="entry name" value="Transglycosylase_SLT_dom_1"/>
</dbReference>